<sequence length="482" mass="52596">MDGDLCLEKNRCRIDEADATTIDSSIEAERDRSEGVADCVSGGIPNVAKTSEIASCEADRAGVEEEERSVESGLGFRSGCESGGSDFSERKEMARTVVESGGVVEDAKTSEVDSCEAYRAGLEEEERSVERGLGFRILEFSDRKEMAGTVVESGGVVEDAQVFERFSVLEGEKDLESAVEVLVNVGEVKMMDFCCLNGDVVHQDEVQQNVLDLSTNQSCDAKPEIVMSVDDSQSEGIKMVSCNNSSEIHGFSGGDGARKVGEDYEMVEVQAVDENLSNGDGCGGRASRVNVTESKFDGSAVVVKEGKDHVVNCPFTASGDGISAGSMRKDFAGLDKKGIVNSLVNSKQELNGKEKRAWRNGNGMNKASGMNGNGPFGLRKCSGSKRTYSRKEMEALRHVNVEEQRKTWNKIYLGLGDVVARLLDTMGMVKPRNHGRRNDYHQNFENQKHKGPILRMVATYGRDYLPTNHFAVRNLIQANWNS</sequence>
<accession>A0AAP0JS36</accession>
<evidence type="ECO:0000313" key="3">
    <source>
        <dbReference type="Proteomes" id="UP001417504"/>
    </source>
</evidence>
<evidence type="ECO:0000256" key="1">
    <source>
        <dbReference type="SAM" id="MobiDB-lite"/>
    </source>
</evidence>
<gene>
    <name evidence="2" type="ORF">Sjap_009495</name>
</gene>
<reference evidence="2 3" key="1">
    <citation type="submission" date="2024-01" db="EMBL/GenBank/DDBJ databases">
        <title>Genome assemblies of Stephania.</title>
        <authorList>
            <person name="Yang L."/>
        </authorList>
    </citation>
    <scope>NUCLEOTIDE SEQUENCE [LARGE SCALE GENOMIC DNA]</scope>
    <source>
        <strain evidence="2">QJT</strain>
        <tissue evidence="2">Leaf</tissue>
    </source>
</reference>
<feature type="region of interest" description="Disordered" evidence="1">
    <location>
        <begin position="358"/>
        <end position="380"/>
    </location>
</feature>
<comment type="caution">
    <text evidence="2">The sequence shown here is derived from an EMBL/GenBank/DDBJ whole genome shotgun (WGS) entry which is preliminary data.</text>
</comment>
<dbReference type="AlphaFoldDB" id="A0AAP0JS36"/>
<dbReference type="Proteomes" id="UP001417504">
    <property type="component" value="Unassembled WGS sequence"/>
</dbReference>
<protein>
    <submittedName>
        <fullName evidence="2">Uncharacterized protein</fullName>
    </submittedName>
</protein>
<name>A0AAP0JS36_9MAGN</name>
<keyword evidence="3" id="KW-1185">Reference proteome</keyword>
<organism evidence="2 3">
    <name type="scientific">Stephania japonica</name>
    <dbReference type="NCBI Taxonomy" id="461633"/>
    <lineage>
        <taxon>Eukaryota</taxon>
        <taxon>Viridiplantae</taxon>
        <taxon>Streptophyta</taxon>
        <taxon>Embryophyta</taxon>
        <taxon>Tracheophyta</taxon>
        <taxon>Spermatophyta</taxon>
        <taxon>Magnoliopsida</taxon>
        <taxon>Ranunculales</taxon>
        <taxon>Menispermaceae</taxon>
        <taxon>Menispermoideae</taxon>
        <taxon>Cissampelideae</taxon>
        <taxon>Stephania</taxon>
    </lineage>
</organism>
<proteinExistence type="predicted"/>
<evidence type="ECO:0000313" key="2">
    <source>
        <dbReference type="EMBL" id="KAK9138901.1"/>
    </source>
</evidence>
<dbReference type="EMBL" id="JBBNAE010000003">
    <property type="protein sequence ID" value="KAK9138901.1"/>
    <property type="molecule type" value="Genomic_DNA"/>
</dbReference>